<reference evidence="5" key="1">
    <citation type="submission" date="2020-06" db="EMBL/GenBank/DDBJ databases">
        <title>Insight into the genomes of haloalkaliphilic bacilli from Kenyan soda lakes.</title>
        <authorList>
            <person name="Mwirichia R."/>
            <person name="Villamizar G.C."/>
            <person name="Poehlein A."/>
            <person name="Mugweru J."/>
            <person name="Kipnyargis A."/>
            <person name="Kiplimo D."/>
            <person name="Orwa P."/>
            <person name="Daniel R."/>
        </authorList>
    </citation>
    <scope>NUCLEOTIDE SEQUENCE</scope>
    <source>
        <strain evidence="5">B1096_S55</strain>
    </source>
</reference>
<dbReference type="GO" id="GO:0016746">
    <property type="term" value="F:acyltransferase activity"/>
    <property type="evidence" value="ECO:0007669"/>
    <property type="project" value="UniProtKB-KW"/>
</dbReference>
<sequence>MNLETLLQKVNRQPTETVTVAHAVDPSVFFTAERAIEKNMASFIFTGPREEMEEAAKKAGFSFRSDSRVQWVNTLDEKSSANKAIELINDNHASVLMKGMLPTSVLLKAVLKKEGGLRTGNILSHVAGFSLPHRNKLLFITDSAMNISPDLADKTAIVQNAVTAVKSMGVSNPKVAILAAVETVNTNMPATLDAAALVQMSIRGQINDCVIDGPLGFDSAVSLESAEQKNIQSSVAGKADILLVPSIEAGNILYKSLTYFGGATVGGILVGARVPVVVSSRSDSVESKLFSLAMAISSNIAKK</sequence>
<keyword evidence="6" id="KW-1185">Reference proteome</keyword>
<dbReference type="Proteomes" id="UP001057753">
    <property type="component" value="Unassembled WGS sequence"/>
</dbReference>
<comment type="similarity">
    <text evidence="1">Belongs to the phosphate acetyltransferase and butyryltransferase family.</text>
</comment>
<keyword evidence="3" id="KW-0012">Acyltransferase</keyword>
<evidence type="ECO:0000256" key="1">
    <source>
        <dbReference type="ARBA" id="ARBA00005656"/>
    </source>
</evidence>
<evidence type="ECO:0000256" key="2">
    <source>
        <dbReference type="ARBA" id="ARBA00022679"/>
    </source>
</evidence>
<evidence type="ECO:0000256" key="3">
    <source>
        <dbReference type="ARBA" id="ARBA00023315"/>
    </source>
</evidence>
<dbReference type="SUPFAM" id="SSF53659">
    <property type="entry name" value="Isocitrate/Isopropylmalate dehydrogenase-like"/>
    <property type="match status" value="1"/>
</dbReference>
<dbReference type="NCBIfam" id="NF006045">
    <property type="entry name" value="PRK08190.1"/>
    <property type="match status" value="1"/>
</dbReference>
<accession>A0A9Q4B1K0</accession>
<dbReference type="PIRSF" id="PIRSF000428">
    <property type="entry name" value="P_Ac_trans"/>
    <property type="match status" value="1"/>
</dbReference>
<keyword evidence="2" id="KW-0808">Transferase</keyword>
<organism evidence="5 6">
    <name type="scientific">Salipaludibacillus agaradhaerens</name>
    <name type="common">Bacillus agaradhaerens</name>
    <dbReference type="NCBI Taxonomy" id="76935"/>
    <lineage>
        <taxon>Bacteria</taxon>
        <taxon>Bacillati</taxon>
        <taxon>Bacillota</taxon>
        <taxon>Bacilli</taxon>
        <taxon>Bacillales</taxon>
        <taxon>Bacillaceae</taxon>
    </lineage>
</organism>
<feature type="domain" description="Phosphate acetyl/butaryl transferase" evidence="4">
    <location>
        <begin position="81"/>
        <end position="295"/>
    </location>
</feature>
<dbReference type="InterPro" id="IPR002505">
    <property type="entry name" value="PTA_PTB"/>
</dbReference>
<dbReference type="PANTHER" id="PTHR43356">
    <property type="entry name" value="PHOSPHATE ACETYLTRANSFERASE"/>
    <property type="match status" value="1"/>
</dbReference>
<evidence type="ECO:0000313" key="6">
    <source>
        <dbReference type="Proteomes" id="UP001057753"/>
    </source>
</evidence>
<dbReference type="RefSeq" id="WP_257821199.1">
    <property type="nucleotide sequence ID" value="NZ_JABXYM010000001.1"/>
</dbReference>
<dbReference type="Gene3D" id="3.40.718.10">
    <property type="entry name" value="Isopropylmalate Dehydrogenase"/>
    <property type="match status" value="1"/>
</dbReference>
<evidence type="ECO:0000313" key="5">
    <source>
        <dbReference type="EMBL" id="MCR6096651.1"/>
    </source>
</evidence>
<dbReference type="EMBL" id="JABXYM010000001">
    <property type="protein sequence ID" value="MCR6096651.1"/>
    <property type="molecule type" value="Genomic_DNA"/>
</dbReference>
<proteinExistence type="inferred from homology"/>
<dbReference type="AlphaFoldDB" id="A0A9Q4B1K0"/>
<comment type="caution">
    <text evidence="5">The sequence shown here is derived from an EMBL/GenBank/DDBJ whole genome shotgun (WGS) entry which is preliminary data.</text>
</comment>
<dbReference type="InterPro" id="IPR012147">
    <property type="entry name" value="P_Ac_Bu_trans"/>
</dbReference>
<dbReference type="Pfam" id="PF01515">
    <property type="entry name" value="PTA_PTB"/>
    <property type="match status" value="1"/>
</dbReference>
<gene>
    <name evidence="5" type="ORF">HXA33_08790</name>
</gene>
<protein>
    <submittedName>
        <fullName evidence="5">Bifunctional enoyl-CoA hydratase/phosphate acetyltransferase</fullName>
    </submittedName>
</protein>
<evidence type="ECO:0000259" key="4">
    <source>
        <dbReference type="Pfam" id="PF01515"/>
    </source>
</evidence>
<dbReference type="InterPro" id="IPR050500">
    <property type="entry name" value="Phos_Acetyltrans/Butyryltrans"/>
</dbReference>
<dbReference type="PANTHER" id="PTHR43356:SF2">
    <property type="entry name" value="PHOSPHATE ACETYLTRANSFERASE"/>
    <property type="match status" value="1"/>
</dbReference>
<name>A0A9Q4B1K0_SALAG</name>